<accession>A0AAV9PZV5</accession>
<dbReference type="GO" id="GO:0005737">
    <property type="term" value="C:cytoplasm"/>
    <property type="evidence" value="ECO:0007669"/>
    <property type="project" value="TreeGrafter"/>
</dbReference>
<dbReference type="Gene3D" id="3.30.9.10">
    <property type="entry name" value="D-Amino Acid Oxidase, subunit A, domain 2"/>
    <property type="match status" value="1"/>
</dbReference>
<name>A0AAV9PZV5_9PEZI</name>
<evidence type="ECO:0000313" key="7">
    <source>
        <dbReference type="EMBL" id="KAK5530129.1"/>
    </source>
</evidence>
<dbReference type="InterPro" id="IPR006076">
    <property type="entry name" value="FAD-dep_OxRdtase"/>
</dbReference>
<dbReference type="SUPFAM" id="SSF51971">
    <property type="entry name" value="Nucleotide-binding domain"/>
    <property type="match status" value="1"/>
</dbReference>
<dbReference type="InterPro" id="IPR006181">
    <property type="entry name" value="D-amino_acid_oxidase_CS"/>
</dbReference>
<dbReference type="PIRSF" id="PIRSF000189">
    <property type="entry name" value="D-aa_oxidase"/>
    <property type="match status" value="1"/>
</dbReference>
<keyword evidence="5" id="KW-0560">Oxidoreductase</keyword>
<keyword evidence="3" id="KW-0285">Flavoprotein</keyword>
<dbReference type="GO" id="GO:0019478">
    <property type="term" value="P:D-amino acid catabolic process"/>
    <property type="evidence" value="ECO:0007669"/>
    <property type="project" value="TreeGrafter"/>
</dbReference>
<dbReference type="EMBL" id="JAXLQG010000020">
    <property type="protein sequence ID" value="KAK5530129.1"/>
    <property type="molecule type" value="Genomic_DNA"/>
</dbReference>
<dbReference type="Gene3D" id="3.40.50.720">
    <property type="entry name" value="NAD(P)-binding Rossmann-like Domain"/>
    <property type="match status" value="1"/>
</dbReference>
<dbReference type="GO" id="GO:0071949">
    <property type="term" value="F:FAD binding"/>
    <property type="evidence" value="ECO:0007669"/>
    <property type="project" value="InterPro"/>
</dbReference>
<protein>
    <recommendedName>
        <fullName evidence="6">FAD dependent oxidoreductase domain-containing protein</fullName>
    </recommendedName>
</protein>
<organism evidence="7 8">
    <name type="scientific">Vermiconidia calcicola</name>
    <dbReference type="NCBI Taxonomy" id="1690605"/>
    <lineage>
        <taxon>Eukaryota</taxon>
        <taxon>Fungi</taxon>
        <taxon>Dikarya</taxon>
        <taxon>Ascomycota</taxon>
        <taxon>Pezizomycotina</taxon>
        <taxon>Dothideomycetes</taxon>
        <taxon>Dothideomycetidae</taxon>
        <taxon>Mycosphaerellales</taxon>
        <taxon>Extremaceae</taxon>
        <taxon>Vermiconidia</taxon>
    </lineage>
</organism>
<dbReference type="PANTHER" id="PTHR11530">
    <property type="entry name" value="D-AMINO ACID OXIDASE"/>
    <property type="match status" value="1"/>
</dbReference>
<evidence type="ECO:0000256" key="5">
    <source>
        <dbReference type="ARBA" id="ARBA00023002"/>
    </source>
</evidence>
<evidence type="ECO:0000256" key="4">
    <source>
        <dbReference type="ARBA" id="ARBA00022827"/>
    </source>
</evidence>
<dbReference type="AlphaFoldDB" id="A0AAV9PZV5"/>
<dbReference type="InterPro" id="IPR023209">
    <property type="entry name" value="DAO"/>
</dbReference>
<evidence type="ECO:0000259" key="6">
    <source>
        <dbReference type="Pfam" id="PF01266"/>
    </source>
</evidence>
<evidence type="ECO:0000256" key="2">
    <source>
        <dbReference type="ARBA" id="ARBA00006730"/>
    </source>
</evidence>
<comment type="caution">
    <text evidence="7">The sequence shown here is derived from an EMBL/GenBank/DDBJ whole genome shotgun (WGS) entry which is preliminary data.</text>
</comment>
<reference evidence="7 8" key="1">
    <citation type="submission" date="2023-06" db="EMBL/GenBank/DDBJ databases">
        <title>Black Yeasts Isolated from many extreme environments.</title>
        <authorList>
            <person name="Coleine C."/>
            <person name="Stajich J.E."/>
            <person name="Selbmann L."/>
        </authorList>
    </citation>
    <scope>NUCLEOTIDE SEQUENCE [LARGE SCALE GENOMIC DNA]</scope>
    <source>
        <strain evidence="7 8">CCFEE 5887</strain>
    </source>
</reference>
<proteinExistence type="inferred from homology"/>
<sequence length="364" mass="39510">MANECKIAVVGAGVIGLTAALTLQEQSKSPVVIIAADFPGDESINYASPWAGAHGRPAPAVTAQEIQMAQYMQTTHDVLYDLAAAHPGAGIQFMDGYEYLADPPESYTQLRDGIGSAPGFRVLTPSKLPHGMKWGCTYRTWSLNSPVYCAFLLRLFILRGGKTMRTPARLQSLAEVSYLAPQADTVVNCSGVGFGDKDVFPTKGQTCLVSNPCDRTITQQNADGTWTFIIPRPLEGGTVIGGTKAPHDWSLTASPETRRELLTKAAQMYPAILDDKDGRSSKFHVIRDIVGRRPTRNGGFRLHIEEMELSHRRRVKVKLIHAYGAGGSGYELSWGVAKEVARLALGGEQEGERAQQQPMLKAAL</sequence>
<evidence type="ECO:0000256" key="3">
    <source>
        <dbReference type="ARBA" id="ARBA00022630"/>
    </source>
</evidence>
<dbReference type="PROSITE" id="PS00677">
    <property type="entry name" value="DAO"/>
    <property type="match status" value="1"/>
</dbReference>
<gene>
    <name evidence="7" type="ORF">LTR25_009375</name>
</gene>
<evidence type="ECO:0000256" key="1">
    <source>
        <dbReference type="ARBA" id="ARBA00001974"/>
    </source>
</evidence>
<evidence type="ECO:0000313" key="8">
    <source>
        <dbReference type="Proteomes" id="UP001345827"/>
    </source>
</evidence>
<dbReference type="PANTHER" id="PTHR11530:SF26">
    <property type="entry name" value="FAD DEPENDENT OXIDOREDUCTASE SUPERFAMILY (AFU_ORTHOLOGUE AFUA_5G13940)"/>
    <property type="match status" value="1"/>
</dbReference>
<feature type="domain" description="FAD dependent oxidoreductase" evidence="6">
    <location>
        <begin position="6"/>
        <end position="343"/>
    </location>
</feature>
<dbReference type="Proteomes" id="UP001345827">
    <property type="component" value="Unassembled WGS sequence"/>
</dbReference>
<keyword evidence="8" id="KW-1185">Reference proteome</keyword>
<dbReference type="SUPFAM" id="SSF54373">
    <property type="entry name" value="FAD-linked reductases, C-terminal domain"/>
    <property type="match status" value="1"/>
</dbReference>
<dbReference type="GO" id="GO:0003884">
    <property type="term" value="F:D-amino-acid oxidase activity"/>
    <property type="evidence" value="ECO:0007669"/>
    <property type="project" value="InterPro"/>
</dbReference>
<dbReference type="Pfam" id="PF01266">
    <property type="entry name" value="DAO"/>
    <property type="match status" value="1"/>
</dbReference>
<keyword evidence="4" id="KW-0274">FAD</keyword>
<comment type="similarity">
    <text evidence="2">Belongs to the DAMOX/DASOX family.</text>
</comment>
<comment type="cofactor">
    <cofactor evidence="1">
        <name>FAD</name>
        <dbReference type="ChEBI" id="CHEBI:57692"/>
    </cofactor>
</comment>